<dbReference type="PROSITE" id="PS50287">
    <property type="entry name" value="SRCR_2"/>
    <property type="match status" value="1"/>
</dbReference>
<comment type="caution">
    <text evidence="11">The sequence shown here is derived from an EMBL/GenBank/DDBJ whole genome shotgun (WGS) entry which is preliminary data.</text>
</comment>
<evidence type="ECO:0000313" key="11">
    <source>
        <dbReference type="EMBL" id="CAI8058178.1"/>
    </source>
</evidence>
<feature type="disulfide bond" evidence="9">
    <location>
        <begin position="93"/>
        <end position="103"/>
    </location>
</feature>
<dbReference type="PANTHER" id="PTHR19331:SF465">
    <property type="entry name" value="EGG PEPTIDE SPERACT RECEPTOR"/>
    <property type="match status" value="1"/>
</dbReference>
<evidence type="ECO:0000313" key="12">
    <source>
        <dbReference type="Proteomes" id="UP001174909"/>
    </source>
</evidence>
<dbReference type="PRINTS" id="PR00258">
    <property type="entry name" value="SPERACTRCPTR"/>
</dbReference>
<dbReference type="EMBL" id="CASHTH010004494">
    <property type="protein sequence ID" value="CAI8058178.1"/>
    <property type="molecule type" value="Genomic_DNA"/>
</dbReference>
<feature type="non-terminal residue" evidence="11">
    <location>
        <position position="1"/>
    </location>
</feature>
<dbReference type="SUPFAM" id="SSF56487">
    <property type="entry name" value="SRCR-like"/>
    <property type="match status" value="1"/>
</dbReference>
<keyword evidence="2" id="KW-0812">Transmembrane</keyword>
<feature type="non-terminal residue" evidence="11">
    <location>
        <position position="204"/>
    </location>
</feature>
<evidence type="ECO:0000256" key="5">
    <source>
        <dbReference type="ARBA" id="ARBA00022989"/>
    </source>
</evidence>
<dbReference type="AlphaFoldDB" id="A0AA35XGP8"/>
<feature type="domain" description="SRCR" evidence="10">
    <location>
        <begin position="17"/>
        <end position="124"/>
    </location>
</feature>
<reference evidence="11" key="1">
    <citation type="submission" date="2023-03" db="EMBL/GenBank/DDBJ databases">
        <authorList>
            <person name="Steffen K."/>
            <person name="Cardenas P."/>
        </authorList>
    </citation>
    <scope>NUCLEOTIDE SEQUENCE</scope>
</reference>
<dbReference type="Gene3D" id="3.10.250.10">
    <property type="entry name" value="SRCR-like domain"/>
    <property type="match status" value="1"/>
</dbReference>
<evidence type="ECO:0000256" key="3">
    <source>
        <dbReference type="ARBA" id="ARBA00022729"/>
    </source>
</evidence>
<keyword evidence="3" id="KW-0732">Signal</keyword>
<evidence type="ECO:0000256" key="1">
    <source>
        <dbReference type="ARBA" id="ARBA00004167"/>
    </source>
</evidence>
<sequence>LSIAPDPPCEERKTRVLRNTNESYPWKEGEGLVQICWMGQWRFVCDDGWDINAARVFCREHYLLTEDTAITSFHYHFDIDINQVHYWLDDIQCTGEENGLMDCEHERLGIHNCAQHEIAAVICNGTEQNFTLEPYPGGTAYGPFSNKGLKQIDYAIGAVATVEVGAICGLIEFDLEGNGTITVEVDILGLKVTERYDWGFNNDA</sequence>
<gene>
    <name evidence="11" type="ORF">GBAR_LOCUS31622</name>
</gene>
<keyword evidence="5" id="KW-1133">Transmembrane helix</keyword>
<dbReference type="PANTHER" id="PTHR19331">
    <property type="entry name" value="SCAVENGER RECEPTOR DOMAIN-CONTAINING"/>
    <property type="match status" value="1"/>
</dbReference>
<comment type="subcellular location">
    <subcellularLocation>
        <location evidence="1">Membrane</location>
        <topology evidence="1">Single-pass membrane protein</topology>
    </subcellularLocation>
</comment>
<dbReference type="SMART" id="SM00202">
    <property type="entry name" value="SR"/>
    <property type="match status" value="1"/>
</dbReference>
<dbReference type="InterPro" id="IPR036772">
    <property type="entry name" value="SRCR-like_dom_sf"/>
</dbReference>
<evidence type="ECO:0000256" key="9">
    <source>
        <dbReference type="PROSITE-ProRule" id="PRU00196"/>
    </source>
</evidence>
<dbReference type="Proteomes" id="UP001174909">
    <property type="component" value="Unassembled WGS sequence"/>
</dbReference>
<proteinExistence type="predicted"/>
<evidence type="ECO:0000256" key="2">
    <source>
        <dbReference type="ARBA" id="ARBA00022692"/>
    </source>
</evidence>
<evidence type="ECO:0000256" key="6">
    <source>
        <dbReference type="ARBA" id="ARBA00023136"/>
    </source>
</evidence>
<dbReference type="GO" id="GO:0016020">
    <property type="term" value="C:membrane"/>
    <property type="evidence" value="ECO:0007669"/>
    <property type="project" value="UniProtKB-SubCell"/>
</dbReference>
<keyword evidence="12" id="KW-1185">Reference proteome</keyword>
<keyword evidence="4" id="KW-0677">Repeat</keyword>
<evidence type="ECO:0000256" key="7">
    <source>
        <dbReference type="ARBA" id="ARBA00023157"/>
    </source>
</evidence>
<dbReference type="FunFam" id="3.10.250.10:FF:000016">
    <property type="entry name" value="Scavenger receptor cysteine-rich protein type 12"/>
    <property type="match status" value="1"/>
</dbReference>
<dbReference type="Pfam" id="PF00530">
    <property type="entry name" value="SRCR"/>
    <property type="match status" value="1"/>
</dbReference>
<dbReference type="InterPro" id="IPR001190">
    <property type="entry name" value="SRCR"/>
</dbReference>
<keyword evidence="7 9" id="KW-1015">Disulfide bond</keyword>
<evidence type="ECO:0000256" key="8">
    <source>
        <dbReference type="ARBA" id="ARBA00023180"/>
    </source>
</evidence>
<protein>
    <submittedName>
        <fullName evidence="11">Deleted in malignant brain tumors 1 protein</fullName>
    </submittedName>
</protein>
<comment type="caution">
    <text evidence="9">Lacks conserved residue(s) required for the propagation of feature annotation.</text>
</comment>
<keyword evidence="6" id="KW-0472">Membrane</keyword>
<evidence type="ECO:0000259" key="10">
    <source>
        <dbReference type="PROSITE" id="PS50287"/>
    </source>
</evidence>
<keyword evidence="8" id="KW-0325">Glycoprotein</keyword>
<accession>A0AA35XGP8</accession>
<evidence type="ECO:0000256" key="4">
    <source>
        <dbReference type="ARBA" id="ARBA00022737"/>
    </source>
</evidence>
<name>A0AA35XGP8_GEOBA</name>
<organism evidence="11 12">
    <name type="scientific">Geodia barretti</name>
    <name type="common">Barrett's horny sponge</name>
    <dbReference type="NCBI Taxonomy" id="519541"/>
    <lineage>
        <taxon>Eukaryota</taxon>
        <taxon>Metazoa</taxon>
        <taxon>Porifera</taxon>
        <taxon>Demospongiae</taxon>
        <taxon>Heteroscleromorpha</taxon>
        <taxon>Tetractinellida</taxon>
        <taxon>Astrophorina</taxon>
        <taxon>Geodiidae</taxon>
        <taxon>Geodia</taxon>
    </lineage>
</organism>